<keyword evidence="4" id="KW-0808">Transferase</keyword>
<gene>
    <name evidence="9" type="ORF">HNQ71_000436</name>
</gene>
<dbReference type="InterPro" id="IPR013656">
    <property type="entry name" value="PAS_4"/>
</dbReference>
<dbReference type="InterPro" id="IPR001610">
    <property type="entry name" value="PAC"/>
</dbReference>
<feature type="domain" description="PAS" evidence="7">
    <location>
        <begin position="867"/>
        <end position="937"/>
    </location>
</feature>
<feature type="domain" description="PAC" evidence="8">
    <location>
        <begin position="200"/>
        <end position="252"/>
    </location>
</feature>
<evidence type="ECO:0000313" key="9">
    <source>
        <dbReference type="EMBL" id="MBB6407792.1"/>
    </source>
</evidence>
<dbReference type="InterPro" id="IPR013655">
    <property type="entry name" value="PAS_fold_3"/>
</dbReference>
<evidence type="ECO:0000259" key="7">
    <source>
        <dbReference type="PROSITE" id="PS50112"/>
    </source>
</evidence>
<dbReference type="RefSeq" id="WP_184870959.1">
    <property type="nucleotide sequence ID" value="NZ_JACHEF010000001.1"/>
</dbReference>
<dbReference type="InterPro" id="IPR003594">
    <property type="entry name" value="HATPase_dom"/>
</dbReference>
<feature type="domain" description="PAS" evidence="7">
    <location>
        <begin position="253"/>
        <end position="323"/>
    </location>
</feature>
<evidence type="ECO:0000259" key="8">
    <source>
        <dbReference type="PROSITE" id="PS50113"/>
    </source>
</evidence>
<dbReference type="InterPro" id="IPR000014">
    <property type="entry name" value="PAS"/>
</dbReference>
<name>A0A841PBX4_9HYPH</name>
<feature type="domain" description="Histidine kinase" evidence="6">
    <location>
        <begin position="1383"/>
        <end position="1599"/>
    </location>
</feature>
<dbReference type="InterPro" id="IPR036890">
    <property type="entry name" value="HATPase_C_sf"/>
</dbReference>
<dbReference type="NCBIfam" id="TIGR00229">
    <property type="entry name" value="sensory_box"/>
    <property type="match status" value="10"/>
</dbReference>
<keyword evidence="5" id="KW-0418">Kinase</keyword>
<dbReference type="EMBL" id="JACHEF010000001">
    <property type="protein sequence ID" value="MBB6407792.1"/>
    <property type="molecule type" value="Genomic_DNA"/>
</dbReference>
<dbReference type="PANTHER" id="PTHR43304">
    <property type="entry name" value="PHYTOCHROME-LIKE PROTEIN CPH1"/>
    <property type="match status" value="1"/>
</dbReference>
<feature type="domain" description="PAC" evidence="8">
    <location>
        <begin position="692"/>
        <end position="744"/>
    </location>
</feature>
<protein>
    <recommendedName>
        <fullName evidence="2">histidine kinase</fullName>
        <ecNumber evidence="2">2.7.13.3</ecNumber>
    </recommendedName>
</protein>
<evidence type="ECO:0000256" key="2">
    <source>
        <dbReference type="ARBA" id="ARBA00012438"/>
    </source>
</evidence>
<dbReference type="SUPFAM" id="SSF55874">
    <property type="entry name" value="ATPase domain of HSP90 chaperone/DNA topoisomerase II/histidine kinase"/>
    <property type="match status" value="1"/>
</dbReference>
<feature type="domain" description="PAC" evidence="8">
    <location>
        <begin position="1066"/>
        <end position="1118"/>
    </location>
</feature>
<dbReference type="InterPro" id="IPR005467">
    <property type="entry name" value="His_kinase_dom"/>
</dbReference>
<dbReference type="Pfam" id="PF00512">
    <property type="entry name" value="HisKA"/>
    <property type="match status" value="1"/>
</dbReference>
<dbReference type="PROSITE" id="PS50113">
    <property type="entry name" value="PAC"/>
    <property type="match status" value="10"/>
</dbReference>
<feature type="domain" description="PAC" evidence="8">
    <location>
        <begin position="326"/>
        <end position="378"/>
    </location>
</feature>
<feature type="domain" description="PAS" evidence="7">
    <location>
        <begin position="993"/>
        <end position="1063"/>
    </location>
</feature>
<evidence type="ECO:0000313" key="10">
    <source>
        <dbReference type="Proteomes" id="UP000556329"/>
    </source>
</evidence>
<comment type="catalytic activity">
    <reaction evidence="1">
        <text>ATP + protein L-histidine = ADP + protein N-phospho-L-histidine.</text>
        <dbReference type="EC" id="2.7.13.3"/>
    </reaction>
</comment>
<feature type="domain" description="PAS" evidence="7">
    <location>
        <begin position="127"/>
        <end position="184"/>
    </location>
</feature>
<dbReference type="GO" id="GO:0000155">
    <property type="term" value="F:phosphorelay sensor kinase activity"/>
    <property type="evidence" value="ECO:0007669"/>
    <property type="project" value="InterPro"/>
</dbReference>
<dbReference type="PRINTS" id="PR00344">
    <property type="entry name" value="BCTRLSENSOR"/>
</dbReference>
<feature type="domain" description="PAC" evidence="8">
    <location>
        <begin position="814"/>
        <end position="866"/>
    </location>
</feature>
<feature type="domain" description="PAS" evidence="7">
    <location>
        <begin position="1112"/>
        <end position="1183"/>
    </location>
</feature>
<dbReference type="InterPro" id="IPR036097">
    <property type="entry name" value="HisK_dim/P_sf"/>
</dbReference>
<dbReference type="SUPFAM" id="SSF47384">
    <property type="entry name" value="Homodimeric domain of signal transducing histidine kinase"/>
    <property type="match status" value="1"/>
</dbReference>
<evidence type="ECO:0000256" key="4">
    <source>
        <dbReference type="ARBA" id="ARBA00022679"/>
    </source>
</evidence>
<dbReference type="SMART" id="SM00387">
    <property type="entry name" value="HATPase_c"/>
    <property type="match status" value="1"/>
</dbReference>
<feature type="domain" description="PAC" evidence="8">
    <location>
        <begin position="940"/>
        <end position="992"/>
    </location>
</feature>
<dbReference type="Proteomes" id="UP000556329">
    <property type="component" value="Unassembled WGS sequence"/>
</dbReference>
<feature type="domain" description="PAC" evidence="8">
    <location>
        <begin position="448"/>
        <end position="500"/>
    </location>
</feature>
<proteinExistence type="predicted"/>
<dbReference type="Pfam" id="PF08447">
    <property type="entry name" value="PAS_3"/>
    <property type="match status" value="10"/>
</dbReference>
<feature type="domain" description="PAS" evidence="7">
    <location>
        <begin position="1264"/>
        <end position="1308"/>
    </location>
</feature>
<evidence type="ECO:0000256" key="5">
    <source>
        <dbReference type="ARBA" id="ARBA00022777"/>
    </source>
</evidence>
<dbReference type="Gene3D" id="1.10.287.130">
    <property type="match status" value="1"/>
</dbReference>
<dbReference type="CDD" id="cd00130">
    <property type="entry name" value="PAS"/>
    <property type="match status" value="10"/>
</dbReference>
<dbReference type="Gene3D" id="3.30.565.10">
    <property type="entry name" value="Histidine kinase-like ATPase, C-terminal domain"/>
    <property type="match status" value="1"/>
</dbReference>
<dbReference type="InterPro" id="IPR052162">
    <property type="entry name" value="Sensor_kinase/Photoreceptor"/>
</dbReference>
<dbReference type="EC" id="2.7.13.3" evidence="2"/>
<accession>A0A841PBX4</accession>
<dbReference type="Gene3D" id="3.30.450.20">
    <property type="entry name" value="PAS domain"/>
    <property type="match status" value="11"/>
</dbReference>
<dbReference type="SUPFAM" id="SSF55785">
    <property type="entry name" value="PYP-like sensor domain (PAS domain)"/>
    <property type="match status" value="11"/>
</dbReference>
<keyword evidence="3" id="KW-0597">Phosphoprotein</keyword>
<sequence length="1625" mass="184636">MKSGQGGILDALPAMAWTALPDGSIDLINRRWCDYCGICWDEQRSRGWQAVVHPDDLERLLQDWQSIIASGQPAEIDARIRRADGEYRRFLIQCSPVHDQTGQLGKWCGVATEVGGARSAEETFNQQEFDFQSLVESIPIPVAVTTPTGEVEGLNQLTLDYFGKTFEELRDWKVSEVVHPNDLEHTIAAQVAAHQKGGSYNVESRHRRADGVYRWYNVLGMPLRDARGQILRWFHFLIDIEDRKQAEQALRESEYQLRLIVDSIPSCASLLSPSGEIRVANRQMCEYFGKTLEELQRWSTGDAVHPGDLPGLLQRFKHAMATGEAYEYEQRHRRFDGVYRWFQVRGSPIRDGEHRLLGWNLLYTDIDDLKRAQEALATSERNLQATLDTIPARVGVFSDDGRLVSVNKRTVQLSGIPSVADWRLIFHPDDLPLAESRWNECRITGEDFECEYRARMADGTYRWHLGRRVPMRDEAGKIVRWYGIAHDIEDRKRAEQALQESERQSRLIVDSIPARVGIYDTEGNRISANKQALELSGYAVGSDWREVFHPDDLERAEELWRASLASGEPFECEYRARMADGTYRWHIGRRVAMRDETGKVIRWYGVSTDIEDRKRAEQALAASERELRLILDSIPARVSVHDTNGIRVSANRQAIELSGLPGDADWRELFHPDDVGLAERLWRESLAKEEPFEAEYRARMADGTYRWHLGRRVPIRDETGKVIRWYGVSSDIEDRKRAEQALAASERNLQATIDSIPVRVGIYNADGTNVYVNKRTLELSGQPSGTDFRRLFHPDDLPLVESRWRECLATEEPFECEYRAIMADGSYRWHIGRRVPMRDETGKVIRWYGVTSDIEDLKRAEEALRVSERWSRQILDSIPGMVAVFDATGEAEELSKQFLGYLGQTRDEFANWPINGTVHPDDLVRHTETVKRSLDTHVPMDFETRLRRFDGIYRWFQIRSNPARDAAGDVIRWYCLATDIEDRMRTEQALAASERNLQLTIDTIPTLAWAARLDGTAEFLNKHYLDYIGLTAEGAKDWGWAAAVHPDDMTGLADTWQTIMASGKPGETEARLRRHDGEYRWFLFRANPLHDEHGNIVRWYGVNTDIEDRKRSEEGFRAIVETTPECVKVVARDGTVLRTNAAGAIMAGVPSIDNVIGQRFFDFVAPEHQEKYHQFHEQICAGEKGFLEFDLINAHGVRRHMETHAAPLRTSDGSIAQLGVTRDMTARKRAEDALRRSEAFLAEGQHLARMGNLSWHVTSGEIIWSEQLYRIFEFEPDTVITIDRMASRVHPEDMPMIVNTVERAQRGDREFECQPRIVLPDQSVKYLHLIAHRAGCHGDGQIEYIGAVLDITQRRLSEEALEKLRSELAQVTRIMSLGALTASIAHEVNQPLAGIITNASTCLRMLASDPPNVDGAQETARRTIRDGKRAADVIARLRALFTKRAVTVEPVDLNDAAQEVVALLSADLQRNRVMLRIELADELPMVAGDRVQLQQVIMNLLRNAADAMRDIKDRPRLLQVRTADDEDGQVRLTVRDAGIGFSPEGAERLFEAFYTTKSDGMGIGLSVSRSIIERHNGRLWAQANDGPGATFAFSIPHCSTDAMSVDDVVMTTVARGTTQIPSEFS</sequence>
<dbReference type="CDD" id="cd00082">
    <property type="entry name" value="HisKA"/>
    <property type="match status" value="1"/>
</dbReference>
<keyword evidence="10" id="KW-1185">Reference proteome</keyword>
<organism evidence="9 10">
    <name type="scientific">Mesorhizobium sangaii</name>
    <dbReference type="NCBI Taxonomy" id="505389"/>
    <lineage>
        <taxon>Bacteria</taxon>
        <taxon>Pseudomonadati</taxon>
        <taxon>Pseudomonadota</taxon>
        <taxon>Alphaproteobacteria</taxon>
        <taxon>Hyphomicrobiales</taxon>
        <taxon>Phyllobacteriaceae</taxon>
        <taxon>Mesorhizobium</taxon>
    </lineage>
</organism>
<dbReference type="PROSITE" id="PS50112">
    <property type="entry name" value="PAS"/>
    <property type="match status" value="6"/>
</dbReference>
<reference evidence="9 10" key="1">
    <citation type="submission" date="2020-08" db="EMBL/GenBank/DDBJ databases">
        <title>Genomic Encyclopedia of Type Strains, Phase IV (KMG-IV): sequencing the most valuable type-strain genomes for metagenomic binning, comparative biology and taxonomic classification.</title>
        <authorList>
            <person name="Goeker M."/>
        </authorList>
    </citation>
    <scope>NUCLEOTIDE SEQUENCE [LARGE SCALE GENOMIC DNA]</scope>
    <source>
        <strain evidence="9 10">DSM 100039</strain>
    </source>
</reference>
<dbReference type="Pfam" id="PF02518">
    <property type="entry name" value="HATPase_c"/>
    <property type="match status" value="1"/>
</dbReference>
<dbReference type="InterPro" id="IPR035965">
    <property type="entry name" value="PAS-like_dom_sf"/>
</dbReference>
<dbReference type="SMART" id="SM00086">
    <property type="entry name" value="PAC"/>
    <property type="match status" value="11"/>
</dbReference>
<evidence type="ECO:0000256" key="3">
    <source>
        <dbReference type="ARBA" id="ARBA00022553"/>
    </source>
</evidence>
<feature type="domain" description="PAC" evidence="8">
    <location>
        <begin position="1185"/>
        <end position="1236"/>
    </location>
</feature>
<dbReference type="SMART" id="SM00388">
    <property type="entry name" value="HisKA"/>
    <property type="match status" value="1"/>
</dbReference>
<feature type="domain" description="PAC" evidence="8">
    <location>
        <begin position="570"/>
        <end position="622"/>
    </location>
</feature>
<dbReference type="InterPro" id="IPR004358">
    <property type="entry name" value="Sig_transdc_His_kin-like_C"/>
</dbReference>
<evidence type="ECO:0000256" key="1">
    <source>
        <dbReference type="ARBA" id="ARBA00000085"/>
    </source>
</evidence>
<feature type="domain" description="PAC" evidence="8">
    <location>
        <begin position="74"/>
        <end position="126"/>
    </location>
</feature>
<dbReference type="Gene3D" id="2.10.70.100">
    <property type="match status" value="1"/>
</dbReference>
<dbReference type="Pfam" id="PF08448">
    <property type="entry name" value="PAS_4"/>
    <property type="match status" value="1"/>
</dbReference>
<comment type="caution">
    <text evidence="9">The sequence shown here is derived from an EMBL/GenBank/DDBJ whole genome shotgun (WGS) entry which is preliminary data.</text>
</comment>
<dbReference type="InterPro" id="IPR000700">
    <property type="entry name" value="PAS-assoc_C"/>
</dbReference>
<evidence type="ECO:0000259" key="6">
    <source>
        <dbReference type="PROSITE" id="PS50109"/>
    </source>
</evidence>
<dbReference type="FunFam" id="3.30.450.20:FF:000099">
    <property type="entry name" value="Sensory box sensor histidine kinase"/>
    <property type="match status" value="5"/>
</dbReference>
<dbReference type="PROSITE" id="PS50109">
    <property type="entry name" value="HIS_KIN"/>
    <property type="match status" value="1"/>
</dbReference>
<dbReference type="InterPro" id="IPR003661">
    <property type="entry name" value="HisK_dim/P_dom"/>
</dbReference>
<dbReference type="SMART" id="SM00091">
    <property type="entry name" value="PAS"/>
    <property type="match status" value="11"/>
</dbReference>
<dbReference type="PANTHER" id="PTHR43304:SF1">
    <property type="entry name" value="PAC DOMAIN-CONTAINING PROTEIN"/>
    <property type="match status" value="1"/>
</dbReference>